<keyword evidence="2" id="KW-0472">Membrane</keyword>
<dbReference type="PANTHER" id="PTHR42928:SF5">
    <property type="entry name" value="BLR1237 PROTEIN"/>
    <property type="match status" value="1"/>
</dbReference>
<dbReference type="EMBL" id="PGTX01000003">
    <property type="protein sequence ID" value="PJI79148.1"/>
    <property type="molecule type" value="Genomic_DNA"/>
</dbReference>
<keyword evidence="2" id="KW-1133">Transmembrane helix</keyword>
<dbReference type="CDD" id="cd13578">
    <property type="entry name" value="PBP2_Bug27"/>
    <property type="match status" value="1"/>
</dbReference>
<dbReference type="Pfam" id="PF03401">
    <property type="entry name" value="TctC"/>
    <property type="match status" value="1"/>
</dbReference>
<proteinExistence type="inferred from homology"/>
<evidence type="ECO:0000313" key="3">
    <source>
        <dbReference type="EMBL" id="PJI79148.1"/>
    </source>
</evidence>
<keyword evidence="2" id="KW-0812">Transmembrane</keyword>
<comment type="caution">
    <text evidence="3">The sequence shown here is derived from an EMBL/GenBank/DDBJ whole genome shotgun (WGS) entry which is preliminary data.</text>
</comment>
<dbReference type="Gene3D" id="3.40.190.10">
    <property type="entry name" value="Periplasmic binding protein-like II"/>
    <property type="match status" value="1"/>
</dbReference>
<dbReference type="PIRSF" id="PIRSF017082">
    <property type="entry name" value="YflP"/>
    <property type="match status" value="1"/>
</dbReference>
<evidence type="ECO:0000313" key="4">
    <source>
        <dbReference type="Proteomes" id="UP000229366"/>
    </source>
</evidence>
<dbReference type="Gene3D" id="3.40.190.150">
    <property type="entry name" value="Bordetella uptake gene, domain 1"/>
    <property type="match status" value="1"/>
</dbReference>
<dbReference type="OrthoDB" id="8678477at2"/>
<reference evidence="3 4" key="1">
    <citation type="submission" date="2017-11" db="EMBL/GenBank/DDBJ databases">
        <title>Genomic Encyclopedia of Type Strains, Phase III (KMG-III): the genomes of soil and plant-associated and newly described type strains.</title>
        <authorList>
            <person name="Whitman W."/>
        </authorList>
    </citation>
    <scope>NUCLEOTIDE SEQUENCE [LARGE SCALE GENOMIC DNA]</scope>
    <source>
        <strain evidence="3 4">UB-Domo-W1</strain>
    </source>
</reference>
<accession>A0A2M8VPP4</accession>
<gene>
    <name evidence="3" type="ORF">B0G85_1250</name>
</gene>
<organism evidence="3 4">
    <name type="scientific">Polynucleobacter brandtiae</name>
    <dbReference type="NCBI Taxonomy" id="1938816"/>
    <lineage>
        <taxon>Bacteria</taxon>
        <taxon>Pseudomonadati</taxon>
        <taxon>Pseudomonadota</taxon>
        <taxon>Betaproteobacteria</taxon>
        <taxon>Burkholderiales</taxon>
        <taxon>Burkholderiaceae</taxon>
        <taxon>Polynucleobacter</taxon>
    </lineage>
</organism>
<keyword evidence="3" id="KW-0675">Receptor</keyword>
<comment type="similarity">
    <text evidence="1">Belongs to the UPF0065 (bug) family.</text>
</comment>
<name>A0A2M8VPP4_9BURK</name>
<dbReference type="PANTHER" id="PTHR42928">
    <property type="entry name" value="TRICARBOXYLATE-BINDING PROTEIN"/>
    <property type="match status" value="1"/>
</dbReference>
<feature type="transmembrane region" description="Helical" evidence="2">
    <location>
        <begin position="12"/>
        <end position="37"/>
    </location>
</feature>
<protein>
    <submittedName>
        <fullName evidence="3">Tripartite-type tricarboxylate transporter receptor subunit TctC</fullName>
    </submittedName>
</protein>
<dbReference type="InterPro" id="IPR005064">
    <property type="entry name" value="BUG"/>
</dbReference>
<dbReference type="AlphaFoldDB" id="A0A2M8VPP4"/>
<dbReference type="SUPFAM" id="SSF53850">
    <property type="entry name" value="Periplasmic binding protein-like II"/>
    <property type="match status" value="1"/>
</dbReference>
<dbReference type="InterPro" id="IPR042100">
    <property type="entry name" value="Bug_dom1"/>
</dbReference>
<evidence type="ECO:0000256" key="2">
    <source>
        <dbReference type="SAM" id="Phobius"/>
    </source>
</evidence>
<evidence type="ECO:0000256" key="1">
    <source>
        <dbReference type="ARBA" id="ARBA00006987"/>
    </source>
</evidence>
<keyword evidence="4" id="KW-1185">Reference proteome</keyword>
<sequence length="348" mass="36955">MTQITQTNQAAFFNLSGVIRTLLIALTMLAGGTPIALAQTDYPNKPIRFIVPFPAGGATDNIARPLQNELLNTVKWNVIIDNKPGAGGNIGAEIASKSPADGYTWLMASVGTHGINLPLYTQGGGKLPFDPIKDFTPITLVAELPNVLVINPEFAAKNKINSVNDLIAYAKVNPGKVNMASSGNGTSIHMAGELFKSMTKTYMVHLPYKGSPPAVTDLIAGNVDIMFDNLPSSINFIRSGRLKALAVTSAKRSPAFPDLPTIAEAANLPSYEATSWFGVVGPANMPVDILNKDSATLMAAINSPTVKEKYLAMGAQPVGNTPTQFSVFIKNEIAKWTKVVKDSGAKVD</sequence>
<dbReference type="Proteomes" id="UP000229366">
    <property type="component" value="Unassembled WGS sequence"/>
</dbReference>